<accession>A0ABT4A6H6</accession>
<feature type="domain" description="Thioredoxin" evidence="4">
    <location>
        <begin position="1"/>
        <end position="120"/>
    </location>
</feature>
<proteinExistence type="predicted"/>
<dbReference type="InterPro" id="IPR050553">
    <property type="entry name" value="Thioredoxin_ResA/DsbE_sf"/>
</dbReference>
<sequence>MQGAPASRATLVVFWASWCAPCREETPQLRALAEAPPEGLAVVVFSHDEAMKAVEDFLGGPAEAALHLRLDEGEAAARAFGVDKLPTSFLVVEGRLVARFQGPREWNSRAMRRLLEKLIREPSARLPASAD</sequence>
<keyword evidence="6" id="KW-1185">Reference proteome</keyword>
<dbReference type="PROSITE" id="PS00194">
    <property type="entry name" value="THIOREDOXIN_1"/>
    <property type="match status" value="1"/>
</dbReference>
<evidence type="ECO:0000256" key="3">
    <source>
        <dbReference type="ARBA" id="ARBA00023284"/>
    </source>
</evidence>
<evidence type="ECO:0000256" key="2">
    <source>
        <dbReference type="ARBA" id="ARBA00022748"/>
    </source>
</evidence>
<evidence type="ECO:0000313" key="6">
    <source>
        <dbReference type="Proteomes" id="UP001207654"/>
    </source>
</evidence>
<comment type="caution">
    <text evidence="5">The sequence shown here is derived from an EMBL/GenBank/DDBJ whole genome shotgun (WGS) entry which is preliminary data.</text>
</comment>
<dbReference type="Pfam" id="PF08534">
    <property type="entry name" value="Redoxin"/>
    <property type="match status" value="1"/>
</dbReference>
<evidence type="ECO:0000259" key="4">
    <source>
        <dbReference type="PROSITE" id="PS51352"/>
    </source>
</evidence>
<dbReference type="Gene3D" id="3.40.30.10">
    <property type="entry name" value="Glutaredoxin"/>
    <property type="match status" value="1"/>
</dbReference>
<dbReference type="InterPro" id="IPR013740">
    <property type="entry name" value="Redoxin"/>
</dbReference>
<dbReference type="PROSITE" id="PS51352">
    <property type="entry name" value="THIOREDOXIN_2"/>
    <property type="match status" value="1"/>
</dbReference>
<name>A0ABT4A6H6_9BACT</name>
<evidence type="ECO:0000256" key="1">
    <source>
        <dbReference type="ARBA" id="ARBA00004196"/>
    </source>
</evidence>
<keyword evidence="3" id="KW-0676">Redox-active center</keyword>
<dbReference type="InterPro" id="IPR017937">
    <property type="entry name" value="Thioredoxin_CS"/>
</dbReference>
<evidence type="ECO:0000313" key="5">
    <source>
        <dbReference type="EMBL" id="MCY1076849.1"/>
    </source>
</evidence>
<dbReference type="SUPFAM" id="SSF52833">
    <property type="entry name" value="Thioredoxin-like"/>
    <property type="match status" value="1"/>
</dbReference>
<dbReference type="InterPro" id="IPR036249">
    <property type="entry name" value="Thioredoxin-like_sf"/>
</dbReference>
<dbReference type="Proteomes" id="UP001207654">
    <property type="component" value="Unassembled WGS sequence"/>
</dbReference>
<organism evidence="5 6">
    <name type="scientific">Archangium lansingense</name>
    <dbReference type="NCBI Taxonomy" id="2995310"/>
    <lineage>
        <taxon>Bacteria</taxon>
        <taxon>Pseudomonadati</taxon>
        <taxon>Myxococcota</taxon>
        <taxon>Myxococcia</taxon>
        <taxon>Myxococcales</taxon>
        <taxon>Cystobacterineae</taxon>
        <taxon>Archangiaceae</taxon>
        <taxon>Archangium</taxon>
    </lineage>
</organism>
<dbReference type="PANTHER" id="PTHR42852">
    <property type="entry name" value="THIOL:DISULFIDE INTERCHANGE PROTEIN DSBE"/>
    <property type="match status" value="1"/>
</dbReference>
<protein>
    <submittedName>
        <fullName evidence="5">TlpA disulfide reductase family protein</fullName>
    </submittedName>
</protein>
<dbReference type="EMBL" id="JAPNKA010000001">
    <property type="protein sequence ID" value="MCY1076849.1"/>
    <property type="molecule type" value="Genomic_DNA"/>
</dbReference>
<dbReference type="CDD" id="cd02966">
    <property type="entry name" value="TlpA_like_family"/>
    <property type="match status" value="1"/>
</dbReference>
<keyword evidence="2" id="KW-0201">Cytochrome c-type biogenesis</keyword>
<dbReference type="PANTHER" id="PTHR42852:SF13">
    <property type="entry name" value="PROTEIN DIPZ"/>
    <property type="match status" value="1"/>
</dbReference>
<dbReference type="RefSeq" id="WP_267535710.1">
    <property type="nucleotide sequence ID" value="NZ_JAPNKA010000001.1"/>
</dbReference>
<dbReference type="InterPro" id="IPR013766">
    <property type="entry name" value="Thioredoxin_domain"/>
</dbReference>
<comment type="subcellular location">
    <subcellularLocation>
        <location evidence="1">Cell envelope</location>
    </subcellularLocation>
</comment>
<gene>
    <name evidence="5" type="ORF">OV287_20430</name>
</gene>
<reference evidence="5 6" key="1">
    <citation type="submission" date="2022-11" db="EMBL/GenBank/DDBJ databases">
        <title>Minimal conservation of predation-associated metabolite biosynthetic gene clusters underscores biosynthetic potential of Myxococcota including descriptions for ten novel species: Archangium lansinium sp. nov., Myxococcus landrumus sp. nov., Nannocystis bai.</title>
        <authorList>
            <person name="Ahearne A."/>
            <person name="Stevens C."/>
            <person name="Phillips K."/>
        </authorList>
    </citation>
    <scope>NUCLEOTIDE SEQUENCE [LARGE SCALE GENOMIC DNA]</scope>
    <source>
        <strain evidence="5 6">MIWBW</strain>
    </source>
</reference>